<evidence type="ECO:0000313" key="3">
    <source>
        <dbReference type="EMBL" id="SFE20432.1"/>
    </source>
</evidence>
<evidence type="ECO:0000313" key="4">
    <source>
        <dbReference type="Proteomes" id="UP000199323"/>
    </source>
</evidence>
<accession>A0A1I1YM91</accession>
<keyword evidence="2" id="KW-1133">Transmembrane helix</keyword>
<keyword evidence="2" id="KW-0472">Membrane</keyword>
<dbReference type="STRING" id="380248.SAMN05216251_10283"/>
<evidence type="ECO:0000256" key="1">
    <source>
        <dbReference type="SAM" id="MobiDB-lite"/>
    </source>
</evidence>
<feature type="compositionally biased region" description="Basic and acidic residues" evidence="1">
    <location>
        <begin position="1"/>
        <end position="18"/>
    </location>
</feature>
<keyword evidence="4" id="KW-1185">Reference proteome</keyword>
<feature type="region of interest" description="Disordered" evidence="1">
    <location>
        <begin position="1"/>
        <end position="63"/>
    </location>
</feature>
<dbReference type="AlphaFoldDB" id="A0A1I1YM91"/>
<gene>
    <name evidence="3" type="ORF">SAMN05216251_10283</name>
</gene>
<protein>
    <submittedName>
        <fullName evidence="3">Uncharacterized protein</fullName>
    </submittedName>
</protein>
<dbReference type="Proteomes" id="UP000199323">
    <property type="component" value="Unassembled WGS sequence"/>
</dbReference>
<reference evidence="3 4" key="1">
    <citation type="submission" date="2016-10" db="EMBL/GenBank/DDBJ databases">
        <authorList>
            <person name="de Groot N.N."/>
        </authorList>
    </citation>
    <scope>NUCLEOTIDE SEQUENCE [LARGE SCALE GENOMIC DNA]</scope>
    <source>
        <strain evidence="3 4">CGMCC 4.3510</strain>
    </source>
</reference>
<sequence length="260" mass="27262">MANDHDPRRFFGGERPEPQDGTFRLGDLGFRGGPRGTAAEDVPDDDPMQATVLDPASWSSEVPVPAGTVTEAEPVSVPAPPPAFVSGLRRFGPGVPAAAAEPGPDTGQTAAVWHGTVPHGTAPPGPVRRRRALGGWALPVLVLLGALAFLLWQRWPGPSVRVDAVSVRSGAAVQGCHSTAKVTGTLRTGGGAGTVRYRWRRSDGTVSDELTQHVGKGRRSTEVTLLWAFDGRGSFAATATLEVLGPQRRSASGTFTYRCG</sequence>
<proteinExistence type="predicted"/>
<dbReference type="OrthoDB" id="3328426at2"/>
<organism evidence="3 4">
    <name type="scientific">Actinacidiphila alni</name>
    <dbReference type="NCBI Taxonomy" id="380248"/>
    <lineage>
        <taxon>Bacteria</taxon>
        <taxon>Bacillati</taxon>
        <taxon>Actinomycetota</taxon>
        <taxon>Actinomycetes</taxon>
        <taxon>Kitasatosporales</taxon>
        <taxon>Streptomycetaceae</taxon>
        <taxon>Actinacidiphila</taxon>
    </lineage>
</organism>
<keyword evidence="2" id="KW-0812">Transmembrane</keyword>
<name>A0A1I1YM91_9ACTN</name>
<dbReference type="RefSeq" id="WP_093711816.1">
    <property type="nucleotide sequence ID" value="NZ_FONG01000002.1"/>
</dbReference>
<feature type="transmembrane region" description="Helical" evidence="2">
    <location>
        <begin position="133"/>
        <end position="152"/>
    </location>
</feature>
<evidence type="ECO:0000256" key="2">
    <source>
        <dbReference type="SAM" id="Phobius"/>
    </source>
</evidence>
<dbReference type="EMBL" id="FONG01000002">
    <property type="protein sequence ID" value="SFE20432.1"/>
    <property type="molecule type" value="Genomic_DNA"/>
</dbReference>